<protein>
    <recommendedName>
        <fullName evidence="4">Phage portal protein</fullName>
    </recommendedName>
</protein>
<dbReference type="RefSeq" id="WP_286255490.1">
    <property type="nucleotide sequence ID" value="NZ_AP018448.1"/>
</dbReference>
<proteinExistence type="predicted"/>
<dbReference type="Pfam" id="PF04860">
    <property type="entry name" value="Phage_portal"/>
    <property type="match status" value="1"/>
</dbReference>
<evidence type="ECO:0000256" key="1">
    <source>
        <dbReference type="SAM" id="MobiDB-lite"/>
    </source>
</evidence>
<dbReference type="InterPro" id="IPR006944">
    <property type="entry name" value="Phage/GTA_portal"/>
</dbReference>
<gene>
    <name evidence="2" type="ORF">SGFS_065730</name>
</gene>
<evidence type="ECO:0000313" key="2">
    <source>
        <dbReference type="EMBL" id="BBC35279.1"/>
    </source>
</evidence>
<accession>A0ABM7FGF2</accession>
<evidence type="ECO:0000313" key="3">
    <source>
        <dbReference type="Proteomes" id="UP001321542"/>
    </source>
</evidence>
<keyword evidence="3" id="KW-1185">Reference proteome</keyword>
<name>A0ABM7FGF2_9ACTN</name>
<feature type="region of interest" description="Disordered" evidence="1">
    <location>
        <begin position="448"/>
        <end position="477"/>
    </location>
</feature>
<reference evidence="2 3" key="1">
    <citation type="journal article" date="2010" name="ChemBioChem">
        <title>Cloning and characterization of the biosynthetic gene cluster of 16-membered macrolide antibiotic FD-891: involvement of a dual functional cytochrome P450 monooxygenase catalyzing epoxidation and hydroxylation.</title>
        <authorList>
            <person name="Kudo F."/>
            <person name="Motegi A."/>
            <person name="Mizoue K."/>
            <person name="Eguchi T."/>
        </authorList>
    </citation>
    <scope>NUCLEOTIDE SEQUENCE [LARGE SCALE GENOMIC DNA]</scope>
    <source>
        <strain evidence="2 3">A-8890</strain>
    </source>
</reference>
<sequence>MGRRSLVDTLINRSTATANPPVPFTSRHQSYGTFASRRDAEGQMRAMSAVGTLFAIVDRTSNATALVDWKLWRKAKSGRKEDRVEVTSHAALDLWNRPNPFMPRQEFVESSTQHYDLTGETEWVIARHPGVDIPLELWPVRPDRMTPVPDREKFLRGWVYTSPDGEQIPLERNEVIQLRRPNPLDPYRGLSPVLSILPDLDTSRYAAEWSRAFFQNSAQPGGIIEVPVHLQDHEFDEMRTRWAEQHKGVANAHKVAIVEYGAKWADRTISQRDMQFVELRGATADRVREAYGISKTAIGDFEDINRASALAAKSWFAEQQTVPRLERIKAALNYELLPMFGKTAEGLEFDYEPPTPPDPEIEAQTLTARANAAKALAETGMWAPDGILSAVGLPEMDAAAAAGGDGAISPRELGDMIQSIYLGVDVCITWEEAREILNRAGAGLNLATPPPSKPAPAIAPPPVAPKPESGPEEEPADSWQALVSGLTGDGGGVDVENAMRWEAVAHIDDNTCQPCADNDGQTYRNRAAAYADYPGGSGYIHCVGAEYGNECRCRVVKRRKQEGDE</sequence>
<organism evidence="2 3">
    <name type="scientific">Streptomyces graminofaciens</name>
    <dbReference type="NCBI Taxonomy" id="68212"/>
    <lineage>
        <taxon>Bacteria</taxon>
        <taxon>Bacillati</taxon>
        <taxon>Actinomycetota</taxon>
        <taxon>Actinomycetes</taxon>
        <taxon>Kitasatosporales</taxon>
        <taxon>Streptomycetaceae</taxon>
        <taxon>Streptomyces</taxon>
    </lineage>
</organism>
<evidence type="ECO:0008006" key="4">
    <source>
        <dbReference type="Google" id="ProtNLM"/>
    </source>
</evidence>
<dbReference type="Proteomes" id="UP001321542">
    <property type="component" value="Chromosome"/>
</dbReference>
<feature type="compositionally biased region" description="Pro residues" evidence="1">
    <location>
        <begin position="448"/>
        <end position="465"/>
    </location>
</feature>
<reference evidence="2 3" key="2">
    <citation type="journal article" date="2023" name="ChemBioChem">
        <title>Acyltransferase Domain Exchange between Two Independent Type I Polyketide Synthases in the Same Producer Strain of Macrolide Antibiotics.</title>
        <authorList>
            <person name="Kudo F."/>
            <person name="Kishikawa K."/>
            <person name="Tsuboi K."/>
            <person name="Kido T."/>
            <person name="Usui T."/>
            <person name="Hashimoto J."/>
            <person name="Shin-Ya K."/>
            <person name="Miyanaga A."/>
            <person name="Eguchi T."/>
        </authorList>
    </citation>
    <scope>NUCLEOTIDE SEQUENCE [LARGE SCALE GENOMIC DNA]</scope>
    <source>
        <strain evidence="2 3">A-8890</strain>
    </source>
</reference>
<dbReference type="EMBL" id="AP018448">
    <property type="protein sequence ID" value="BBC35279.1"/>
    <property type="molecule type" value="Genomic_DNA"/>
</dbReference>